<evidence type="ECO:0000256" key="1">
    <source>
        <dbReference type="ARBA" id="ARBA00023015"/>
    </source>
</evidence>
<accession>M8BAJ6</accession>
<dbReference type="SUPFAM" id="SSF101941">
    <property type="entry name" value="NAC domain"/>
    <property type="match status" value="1"/>
</dbReference>
<dbReference type="InterPro" id="IPR003441">
    <property type="entry name" value="NAC-dom"/>
</dbReference>
<dbReference type="EnsemblPlants" id="EMT11046">
    <property type="protein sequence ID" value="EMT11046"/>
    <property type="gene ID" value="F775_17541"/>
</dbReference>
<reference evidence="5" key="1">
    <citation type="submission" date="2015-06" db="UniProtKB">
        <authorList>
            <consortium name="EnsemblPlants"/>
        </authorList>
    </citation>
    <scope>IDENTIFICATION</scope>
</reference>
<sequence>MSNMAAVIDLGLEELQLALILRYRFHPSNEEMVAHYLTPEFRKPYFSYPVVADVNLTTASHGIFRLSAVLILNNLQARGSALMASSFCSRVEDGDQKYPTGMRTNRVTRSGYWKVTGSDKEIFHDTGQCMSSSA</sequence>
<dbReference type="ExpressionAtlas" id="M8BAJ6">
    <property type="expression patterns" value="baseline"/>
</dbReference>
<name>M8BAJ6_AEGTA</name>
<evidence type="ECO:0000256" key="4">
    <source>
        <dbReference type="ARBA" id="ARBA00023242"/>
    </source>
</evidence>
<protein>
    <submittedName>
        <fullName evidence="5">Protein CUP-SHAPED COTYLEDON 2</fullName>
    </submittedName>
</protein>
<proteinExistence type="predicted"/>
<dbReference type="PANTHER" id="PTHR31744:SF54">
    <property type="entry name" value="NAC TRANSCRIPTION FACTOR 15"/>
    <property type="match status" value="1"/>
</dbReference>
<dbReference type="AlphaFoldDB" id="M8BAJ6"/>
<evidence type="ECO:0000256" key="2">
    <source>
        <dbReference type="ARBA" id="ARBA00023125"/>
    </source>
</evidence>
<keyword evidence="4" id="KW-0539">Nucleus</keyword>
<evidence type="ECO:0000313" key="5">
    <source>
        <dbReference type="EnsemblPlants" id="EMT11046"/>
    </source>
</evidence>
<keyword evidence="2" id="KW-0238">DNA-binding</keyword>
<dbReference type="PANTHER" id="PTHR31744">
    <property type="entry name" value="PROTEIN CUP-SHAPED COTYLEDON 2-RELATED"/>
    <property type="match status" value="1"/>
</dbReference>
<dbReference type="Gene3D" id="2.170.150.80">
    <property type="entry name" value="NAC domain"/>
    <property type="match status" value="1"/>
</dbReference>
<dbReference type="GO" id="GO:0003677">
    <property type="term" value="F:DNA binding"/>
    <property type="evidence" value="ECO:0007669"/>
    <property type="project" value="UniProtKB-KW"/>
</dbReference>
<keyword evidence="1" id="KW-0805">Transcription regulation</keyword>
<evidence type="ECO:0000256" key="3">
    <source>
        <dbReference type="ARBA" id="ARBA00023163"/>
    </source>
</evidence>
<dbReference type="PROSITE" id="PS51005">
    <property type="entry name" value="NAC"/>
    <property type="match status" value="1"/>
</dbReference>
<dbReference type="InterPro" id="IPR036093">
    <property type="entry name" value="NAC_dom_sf"/>
</dbReference>
<dbReference type="GO" id="GO:0006355">
    <property type="term" value="P:regulation of DNA-templated transcription"/>
    <property type="evidence" value="ECO:0007669"/>
    <property type="project" value="InterPro"/>
</dbReference>
<dbReference type="Pfam" id="PF02365">
    <property type="entry name" value="NAM"/>
    <property type="match status" value="1"/>
</dbReference>
<organism evidence="5">
    <name type="scientific">Aegilops tauschii</name>
    <name type="common">Tausch's goatgrass</name>
    <name type="synonym">Aegilops squarrosa</name>
    <dbReference type="NCBI Taxonomy" id="37682"/>
    <lineage>
        <taxon>Eukaryota</taxon>
        <taxon>Viridiplantae</taxon>
        <taxon>Streptophyta</taxon>
        <taxon>Embryophyta</taxon>
        <taxon>Tracheophyta</taxon>
        <taxon>Spermatophyta</taxon>
        <taxon>Magnoliopsida</taxon>
        <taxon>Liliopsida</taxon>
        <taxon>Poales</taxon>
        <taxon>Poaceae</taxon>
        <taxon>BOP clade</taxon>
        <taxon>Pooideae</taxon>
        <taxon>Triticodae</taxon>
        <taxon>Triticeae</taxon>
        <taxon>Triticinae</taxon>
        <taxon>Aegilops</taxon>
    </lineage>
</organism>
<keyword evidence="3" id="KW-0804">Transcription</keyword>